<protein>
    <recommendedName>
        <fullName evidence="1">Apea-like HEPN domain-containing protein</fullName>
    </recommendedName>
</protein>
<accession>A0A7I9Y028</accession>
<comment type="caution">
    <text evidence="2">The sequence shown here is derived from an EMBL/GenBank/DDBJ whole genome shotgun (WGS) entry which is preliminary data.</text>
</comment>
<feature type="domain" description="Apea-like HEPN" evidence="1">
    <location>
        <begin position="267"/>
        <end position="407"/>
    </location>
</feature>
<dbReference type="AlphaFoldDB" id="A0A7I9Y028"/>
<reference evidence="2 3" key="1">
    <citation type="journal article" date="2019" name="Emerg. Microbes Infect.">
        <title>Comprehensive subspecies identification of 175 nontuberculous mycobacteria species based on 7547 genomic profiles.</title>
        <authorList>
            <person name="Matsumoto Y."/>
            <person name="Kinjo T."/>
            <person name="Motooka D."/>
            <person name="Nabeya D."/>
            <person name="Jung N."/>
            <person name="Uechi K."/>
            <person name="Horii T."/>
            <person name="Iida T."/>
            <person name="Fujita J."/>
            <person name="Nakamura S."/>
        </authorList>
    </citation>
    <scope>NUCLEOTIDE SEQUENCE [LARGE SCALE GENOMIC DNA]</scope>
    <source>
        <strain evidence="2 3">JCM 17322</strain>
    </source>
</reference>
<gene>
    <name evidence="2" type="ORF">MBOT_27860</name>
</gene>
<dbReference type="Proteomes" id="UP000465361">
    <property type="component" value="Unassembled WGS sequence"/>
</dbReference>
<name>A0A7I9Y028_9MYCO</name>
<dbReference type="EMBL" id="BLKW01000004">
    <property type="protein sequence ID" value="GFG75421.1"/>
    <property type="molecule type" value="Genomic_DNA"/>
</dbReference>
<proteinExistence type="predicted"/>
<evidence type="ECO:0000313" key="2">
    <source>
        <dbReference type="EMBL" id="GFG75421.1"/>
    </source>
</evidence>
<evidence type="ECO:0000313" key="3">
    <source>
        <dbReference type="Proteomes" id="UP000465361"/>
    </source>
</evidence>
<dbReference type="InterPro" id="IPR041229">
    <property type="entry name" value="HEPN_Apea"/>
</dbReference>
<organism evidence="2 3">
    <name type="scientific">Mycobacterium botniense</name>
    <dbReference type="NCBI Taxonomy" id="84962"/>
    <lineage>
        <taxon>Bacteria</taxon>
        <taxon>Bacillati</taxon>
        <taxon>Actinomycetota</taxon>
        <taxon>Actinomycetes</taxon>
        <taxon>Mycobacteriales</taxon>
        <taxon>Mycobacteriaceae</taxon>
        <taxon>Mycobacterium</taxon>
    </lineage>
</organism>
<sequence>MLENPSLRVQGKFTAEVGKQPEACLSAGLVADPRVHVFNTPCGGKGVAFSADPAKSIQAFQPITLHGQLDSGESVTLLDAQNHGGDGQFSPPPHYVAGAAVLGAHVAGTDQPYSAVRFRIDDPYWLAHLAAGESSVVADDGSTLSVEASEEGNWLVYASSTPVTLRQLEIRVVSGCLVLAQLVTDQDLVIRDTQVRVDANGPWLTVHGPAFCESANRVNPETLLPREELTVERFAKWIALNDTLDGLAWAVAKPVEGVLQVQAQVLTSLVEGLHRRLPYEQSRFPDVTKSAFQRIREAARHGAGAQAKAEGLDREQVMQATQFLTEVSFRARADAVVARVSGAVPEIVESVPDLPARLTKTRNQFAHHRLQGKAKKPLALSYRRWLVVTTITPWLLRSLLLLHAGVDPGTLRDRYLQHQRFAFARANLAQLLKELGETR</sequence>
<dbReference type="Pfam" id="PF18739">
    <property type="entry name" value="HEPN_Apea"/>
    <property type="match status" value="1"/>
</dbReference>
<keyword evidence="3" id="KW-1185">Reference proteome</keyword>
<evidence type="ECO:0000259" key="1">
    <source>
        <dbReference type="Pfam" id="PF18739"/>
    </source>
</evidence>